<evidence type="ECO:0000256" key="4">
    <source>
        <dbReference type="ARBA" id="ARBA00022475"/>
    </source>
</evidence>
<dbReference type="PANTHER" id="PTHR30269">
    <property type="entry name" value="TRANSMEMBRANE PROTEIN YFCA"/>
    <property type="match status" value="1"/>
</dbReference>
<dbReference type="InterPro" id="IPR002781">
    <property type="entry name" value="TM_pro_TauE-like"/>
</dbReference>
<proteinExistence type="inferred from homology"/>
<gene>
    <name evidence="9" type="ORF">J2S57_001608</name>
</gene>
<evidence type="ECO:0000256" key="3">
    <source>
        <dbReference type="ARBA" id="ARBA00022448"/>
    </source>
</evidence>
<evidence type="ECO:0000256" key="2">
    <source>
        <dbReference type="ARBA" id="ARBA00009142"/>
    </source>
</evidence>
<feature type="transmembrane region" description="Helical" evidence="8">
    <location>
        <begin position="209"/>
        <end position="227"/>
    </location>
</feature>
<dbReference type="InterPro" id="IPR052017">
    <property type="entry name" value="TSUP"/>
</dbReference>
<evidence type="ECO:0000256" key="1">
    <source>
        <dbReference type="ARBA" id="ARBA00004651"/>
    </source>
</evidence>
<evidence type="ECO:0000256" key="8">
    <source>
        <dbReference type="RuleBase" id="RU363041"/>
    </source>
</evidence>
<keyword evidence="7 8" id="KW-0472">Membrane</keyword>
<keyword evidence="5 8" id="KW-0812">Transmembrane</keyword>
<evidence type="ECO:0000313" key="9">
    <source>
        <dbReference type="EMBL" id="MDP9825859.1"/>
    </source>
</evidence>
<keyword evidence="4 8" id="KW-1003">Cell membrane</keyword>
<comment type="subcellular location">
    <subcellularLocation>
        <location evidence="1 8">Cell membrane</location>
        <topology evidence="1 8">Multi-pass membrane protein</topology>
    </subcellularLocation>
</comment>
<reference evidence="9 10" key="1">
    <citation type="submission" date="2023-07" db="EMBL/GenBank/DDBJ databases">
        <title>Sequencing the genomes of 1000 actinobacteria strains.</title>
        <authorList>
            <person name="Klenk H.-P."/>
        </authorList>
    </citation>
    <scope>NUCLEOTIDE SEQUENCE [LARGE SCALE GENOMIC DNA]</scope>
    <source>
        <strain evidence="9 10">DSM 44388</strain>
    </source>
</reference>
<feature type="transmembrane region" description="Helical" evidence="8">
    <location>
        <begin position="30"/>
        <end position="53"/>
    </location>
</feature>
<dbReference type="Pfam" id="PF01925">
    <property type="entry name" value="TauE"/>
    <property type="match status" value="1"/>
</dbReference>
<evidence type="ECO:0000256" key="6">
    <source>
        <dbReference type="ARBA" id="ARBA00022989"/>
    </source>
</evidence>
<dbReference type="PANTHER" id="PTHR30269:SF0">
    <property type="entry name" value="MEMBRANE TRANSPORTER PROTEIN YFCA-RELATED"/>
    <property type="match status" value="1"/>
</dbReference>
<dbReference type="RefSeq" id="WP_307240066.1">
    <property type="nucleotide sequence ID" value="NZ_JAUSQZ010000001.1"/>
</dbReference>
<evidence type="ECO:0000256" key="7">
    <source>
        <dbReference type="ARBA" id="ARBA00023136"/>
    </source>
</evidence>
<comment type="caution">
    <text evidence="9">The sequence shown here is derived from an EMBL/GenBank/DDBJ whole genome shotgun (WGS) entry which is preliminary data.</text>
</comment>
<comment type="similarity">
    <text evidence="2 8">Belongs to the 4-toluene sulfonate uptake permease (TSUP) (TC 2.A.102) family.</text>
</comment>
<evidence type="ECO:0000313" key="10">
    <source>
        <dbReference type="Proteomes" id="UP001235712"/>
    </source>
</evidence>
<keyword evidence="6 8" id="KW-1133">Transmembrane helix</keyword>
<evidence type="ECO:0000256" key="5">
    <source>
        <dbReference type="ARBA" id="ARBA00022692"/>
    </source>
</evidence>
<feature type="transmembrane region" description="Helical" evidence="8">
    <location>
        <begin position="146"/>
        <end position="173"/>
    </location>
</feature>
<organism evidence="9 10">
    <name type="scientific">Kineosporia succinea</name>
    <dbReference type="NCBI Taxonomy" id="84632"/>
    <lineage>
        <taxon>Bacteria</taxon>
        <taxon>Bacillati</taxon>
        <taxon>Actinomycetota</taxon>
        <taxon>Actinomycetes</taxon>
        <taxon>Kineosporiales</taxon>
        <taxon>Kineosporiaceae</taxon>
        <taxon>Kineosporia</taxon>
    </lineage>
</organism>
<dbReference type="Proteomes" id="UP001235712">
    <property type="component" value="Unassembled WGS sequence"/>
</dbReference>
<name>A0ABT9NZJ3_9ACTN</name>
<dbReference type="EMBL" id="JAUSQZ010000001">
    <property type="protein sequence ID" value="MDP9825859.1"/>
    <property type="molecule type" value="Genomic_DNA"/>
</dbReference>
<keyword evidence="3" id="KW-0813">Transport</keyword>
<accession>A0ABT9NZJ3</accession>
<sequence length="260" mass="25963">MTFALLLLAGIGGGLSGSIAGLASLVSYPALLATGISPISANVTNTVALIASGAGTLAGSRPELRGQGTLVRKLLLWAVPGGVVGSVLLLLTPSDSFEKVVPVLIGGAALAVLFRRRTQELPADEIPHTAADVAADPPPVGTPKALLVGSFAVGVYGGYFGAAAGVMILALVLGLTSLSLPRASAVRTAVLTGANAVAALYFAIFGPVNWLYCLPLAVGFLVGGRIGPLVVRHAPAGPLRVLIALAGLGLAVHLAVEAYL</sequence>
<feature type="transmembrane region" description="Helical" evidence="8">
    <location>
        <begin position="239"/>
        <end position="256"/>
    </location>
</feature>
<keyword evidence="10" id="KW-1185">Reference proteome</keyword>
<feature type="transmembrane region" description="Helical" evidence="8">
    <location>
        <begin position="74"/>
        <end position="92"/>
    </location>
</feature>
<protein>
    <recommendedName>
        <fullName evidence="8">Probable membrane transporter protein</fullName>
    </recommendedName>
</protein>